<dbReference type="InterPro" id="IPR051068">
    <property type="entry name" value="MFS_Domain-Containing_Protein"/>
</dbReference>
<protein>
    <submittedName>
        <fullName evidence="8">MFS domain-containing protein</fullName>
    </submittedName>
</protein>
<keyword evidence="3 6" id="KW-0812">Transmembrane</keyword>
<feature type="transmembrane region" description="Helical" evidence="6">
    <location>
        <begin position="121"/>
        <end position="140"/>
    </location>
</feature>
<evidence type="ECO:0000256" key="2">
    <source>
        <dbReference type="ARBA" id="ARBA00022448"/>
    </source>
</evidence>
<dbReference type="SUPFAM" id="SSF103473">
    <property type="entry name" value="MFS general substrate transporter"/>
    <property type="match status" value="1"/>
</dbReference>
<evidence type="ECO:0000313" key="8">
    <source>
        <dbReference type="WBParaSite" id="L893_g15493.t1"/>
    </source>
</evidence>
<sequence length="316" mass="35348">MSVGPALQAIFAPIGKDGFTYGLLILNMYTIPAYLMIALSILSIILLFTIFHESYAGLLCKESKSPDSAYVLPKFDKYAAGVCLFLWFLNNSLSTNMELIATPLTIALYEWNDQDAVFNNGLLQTVSCLLSVGIYFILGCTRVGKFDRRKMILFALTVFTIYHVVNMPWPFYDGPLNYIPKQGNSTFEDTSIIGGCYERYSWCANTTRVPLMLYVVTATLCFGIAFPFMSSQTGTLYSEILGPRHQGFMQGVLAFFGSISRCVSPLISAIVFERYGYFWPTAGQLILLIIGMSLLGLFRKRLVPLQLVLRSDLTPK</sequence>
<evidence type="ECO:0000256" key="4">
    <source>
        <dbReference type="ARBA" id="ARBA00022989"/>
    </source>
</evidence>
<dbReference type="GO" id="GO:0005765">
    <property type="term" value="C:lysosomal membrane"/>
    <property type="evidence" value="ECO:0007669"/>
    <property type="project" value="TreeGrafter"/>
</dbReference>
<evidence type="ECO:0000256" key="5">
    <source>
        <dbReference type="ARBA" id="ARBA00023136"/>
    </source>
</evidence>
<dbReference type="WBParaSite" id="L893_g15493.t1">
    <property type="protein sequence ID" value="L893_g15493.t1"/>
    <property type="gene ID" value="L893_g15493"/>
</dbReference>
<keyword evidence="7" id="KW-1185">Reference proteome</keyword>
<evidence type="ECO:0000256" key="3">
    <source>
        <dbReference type="ARBA" id="ARBA00022692"/>
    </source>
</evidence>
<keyword evidence="5 6" id="KW-0472">Membrane</keyword>
<organism evidence="7 8">
    <name type="scientific">Steinernema glaseri</name>
    <dbReference type="NCBI Taxonomy" id="37863"/>
    <lineage>
        <taxon>Eukaryota</taxon>
        <taxon>Metazoa</taxon>
        <taxon>Ecdysozoa</taxon>
        <taxon>Nematoda</taxon>
        <taxon>Chromadorea</taxon>
        <taxon>Rhabditida</taxon>
        <taxon>Tylenchina</taxon>
        <taxon>Panagrolaimomorpha</taxon>
        <taxon>Strongyloidoidea</taxon>
        <taxon>Steinernematidae</taxon>
        <taxon>Steinernema</taxon>
    </lineage>
</organism>
<dbReference type="PANTHER" id="PTHR23510:SF3">
    <property type="entry name" value="MAJOR FACILITATOR SUPERFAMILY DOMAIN-CONTAINING PROTEIN 8"/>
    <property type="match status" value="1"/>
</dbReference>
<accession>A0A1I7YEF1</accession>
<keyword evidence="2" id="KW-0813">Transport</keyword>
<feature type="transmembrane region" description="Helical" evidence="6">
    <location>
        <begin position="211"/>
        <end position="230"/>
    </location>
</feature>
<feature type="transmembrane region" description="Helical" evidence="6">
    <location>
        <begin position="152"/>
        <end position="172"/>
    </location>
</feature>
<comment type="subcellular location">
    <subcellularLocation>
        <location evidence="1">Endomembrane system</location>
        <topology evidence="1">Multi-pass membrane protein</topology>
    </subcellularLocation>
</comment>
<dbReference type="InterPro" id="IPR036259">
    <property type="entry name" value="MFS_trans_sf"/>
</dbReference>
<dbReference type="Gene3D" id="1.20.1250.20">
    <property type="entry name" value="MFS general substrate transporter like domains"/>
    <property type="match status" value="1"/>
</dbReference>
<evidence type="ECO:0000313" key="7">
    <source>
        <dbReference type="Proteomes" id="UP000095287"/>
    </source>
</evidence>
<proteinExistence type="predicted"/>
<feature type="transmembrane region" description="Helical" evidence="6">
    <location>
        <begin position="31"/>
        <end position="51"/>
    </location>
</feature>
<dbReference type="Proteomes" id="UP000095287">
    <property type="component" value="Unplaced"/>
</dbReference>
<dbReference type="AlphaFoldDB" id="A0A1I7YEF1"/>
<keyword evidence="4 6" id="KW-1133">Transmembrane helix</keyword>
<feature type="transmembrane region" description="Helical" evidence="6">
    <location>
        <begin position="277"/>
        <end position="298"/>
    </location>
</feature>
<feature type="transmembrane region" description="Helical" evidence="6">
    <location>
        <begin position="251"/>
        <end position="271"/>
    </location>
</feature>
<evidence type="ECO:0000256" key="1">
    <source>
        <dbReference type="ARBA" id="ARBA00004127"/>
    </source>
</evidence>
<dbReference type="GO" id="GO:0012505">
    <property type="term" value="C:endomembrane system"/>
    <property type="evidence" value="ECO:0007669"/>
    <property type="project" value="UniProtKB-SubCell"/>
</dbReference>
<reference evidence="8" key="1">
    <citation type="submission" date="2016-11" db="UniProtKB">
        <authorList>
            <consortium name="WormBaseParasite"/>
        </authorList>
    </citation>
    <scope>IDENTIFICATION</scope>
</reference>
<name>A0A1I7YEF1_9BILA</name>
<dbReference type="PANTHER" id="PTHR23510">
    <property type="entry name" value="INNER MEMBRANE TRANSPORT PROTEIN YAJR"/>
    <property type="match status" value="1"/>
</dbReference>
<evidence type="ECO:0000256" key="6">
    <source>
        <dbReference type="SAM" id="Phobius"/>
    </source>
</evidence>